<dbReference type="InterPro" id="IPR035969">
    <property type="entry name" value="Rab-GAP_TBC_sf"/>
</dbReference>
<evidence type="ECO:0000313" key="4">
    <source>
        <dbReference type="EMBL" id="KAF1796434.1"/>
    </source>
</evidence>
<dbReference type="Gene3D" id="1.10.472.80">
    <property type="entry name" value="Ypt/Rab-GAP domain of gyp1p, domain 3"/>
    <property type="match status" value="1"/>
</dbReference>
<evidence type="ECO:0000259" key="3">
    <source>
        <dbReference type="PROSITE" id="PS50086"/>
    </source>
</evidence>
<name>A0A8H4B763_MUCCL</name>
<evidence type="ECO:0000256" key="2">
    <source>
        <dbReference type="SAM" id="MobiDB-lite"/>
    </source>
</evidence>
<dbReference type="GO" id="GO:0005096">
    <property type="term" value="F:GTPase activator activity"/>
    <property type="evidence" value="ECO:0007669"/>
    <property type="project" value="UniProtKB-KW"/>
</dbReference>
<dbReference type="Pfam" id="PF02893">
    <property type="entry name" value="GRAM"/>
    <property type="match status" value="1"/>
</dbReference>
<dbReference type="FunFam" id="1.10.8.270:FF:000026">
    <property type="entry name" value="TBC (Tre-2/Bub2/Cdc16) domain family"/>
    <property type="match status" value="1"/>
</dbReference>
<dbReference type="EMBL" id="JAAECE010000012">
    <property type="protein sequence ID" value="KAF1796434.1"/>
    <property type="molecule type" value="Genomic_DNA"/>
</dbReference>
<feature type="domain" description="Rab-GAP TBC" evidence="3">
    <location>
        <begin position="220"/>
        <end position="408"/>
    </location>
</feature>
<organism evidence="4 5">
    <name type="scientific">Mucor circinelloides f. lusitanicus</name>
    <name type="common">Mucor racemosus var. lusitanicus</name>
    <dbReference type="NCBI Taxonomy" id="29924"/>
    <lineage>
        <taxon>Eukaryota</taxon>
        <taxon>Fungi</taxon>
        <taxon>Fungi incertae sedis</taxon>
        <taxon>Mucoromycota</taxon>
        <taxon>Mucoromycotina</taxon>
        <taxon>Mucoromycetes</taxon>
        <taxon>Mucorales</taxon>
        <taxon>Mucorineae</taxon>
        <taxon>Mucoraceae</taxon>
        <taxon>Mucor</taxon>
    </lineage>
</organism>
<dbReference type="SMART" id="SM00164">
    <property type="entry name" value="TBC"/>
    <property type="match status" value="1"/>
</dbReference>
<accession>A0A8H4B763</accession>
<evidence type="ECO:0000313" key="5">
    <source>
        <dbReference type="Proteomes" id="UP000469890"/>
    </source>
</evidence>
<dbReference type="Gene3D" id="1.10.10.750">
    <property type="entry name" value="Ypt/Rab-GAP domain of gyp1p, domain 1"/>
    <property type="match status" value="1"/>
</dbReference>
<dbReference type="Gene3D" id="1.10.238.10">
    <property type="entry name" value="EF-hand"/>
    <property type="match status" value="1"/>
</dbReference>
<feature type="region of interest" description="Disordered" evidence="2">
    <location>
        <begin position="768"/>
        <end position="843"/>
    </location>
</feature>
<feature type="compositionally biased region" description="Acidic residues" evidence="2">
    <location>
        <begin position="806"/>
        <end position="827"/>
    </location>
</feature>
<dbReference type="PANTHER" id="PTHR47219">
    <property type="entry name" value="RAB GTPASE-ACTIVATING PROTEIN 1-LIKE"/>
    <property type="match status" value="1"/>
</dbReference>
<proteinExistence type="predicted"/>
<dbReference type="Proteomes" id="UP000469890">
    <property type="component" value="Unassembled WGS sequence"/>
</dbReference>
<dbReference type="InterPro" id="IPR011992">
    <property type="entry name" value="EF-hand-dom_pair"/>
</dbReference>
<dbReference type="SMART" id="SM00568">
    <property type="entry name" value="GRAM"/>
    <property type="match status" value="1"/>
</dbReference>
<reference evidence="4 5" key="1">
    <citation type="submission" date="2019-09" db="EMBL/GenBank/DDBJ databases">
        <authorList>
            <consortium name="DOE Joint Genome Institute"/>
            <person name="Mondo S.J."/>
            <person name="Navarro-Mendoza M.I."/>
            <person name="Perez-Arques C."/>
            <person name="Panchal S."/>
            <person name="Nicolas F.E."/>
            <person name="Ganguly P."/>
            <person name="Pangilinan J."/>
            <person name="Grigoriev I."/>
            <person name="Heitman J."/>
            <person name="Sanya K."/>
            <person name="Garre V."/>
        </authorList>
    </citation>
    <scope>NUCLEOTIDE SEQUENCE [LARGE SCALE GENOMIC DNA]</scope>
    <source>
        <strain evidence="4 5">MU402</strain>
    </source>
</reference>
<dbReference type="Gene3D" id="1.10.8.270">
    <property type="entry name" value="putative rabgap domain of human tbc1 domain family member 14 like domains"/>
    <property type="match status" value="1"/>
</dbReference>
<protein>
    <submittedName>
        <fullName evidence="4">Rab-GTPase-TBC domain-containing protein</fullName>
    </submittedName>
</protein>
<dbReference type="AlphaFoldDB" id="A0A8H4B763"/>
<dbReference type="SUPFAM" id="SSF47923">
    <property type="entry name" value="Ypt/Rab-GAP domain of gyp1p"/>
    <property type="match status" value="2"/>
</dbReference>
<dbReference type="InterPro" id="IPR000195">
    <property type="entry name" value="Rab-GAP-TBC_dom"/>
</dbReference>
<dbReference type="Pfam" id="PF00566">
    <property type="entry name" value="RabGAP-TBC"/>
    <property type="match status" value="1"/>
</dbReference>
<dbReference type="InterPro" id="IPR004182">
    <property type="entry name" value="GRAM"/>
</dbReference>
<dbReference type="SUPFAM" id="SSF47473">
    <property type="entry name" value="EF-hand"/>
    <property type="match status" value="1"/>
</dbReference>
<dbReference type="PROSITE" id="PS50086">
    <property type="entry name" value="TBC_RABGAP"/>
    <property type="match status" value="1"/>
</dbReference>
<dbReference type="FunFam" id="1.10.472.80:FF:000051">
    <property type="entry name" value="Probable MDR1-Mac1p interacting protein"/>
    <property type="match status" value="1"/>
</dbReference>
<sequence length="843" mass="97392">MQPLKTNLAAQKRDERFRARFRLPPTEHLTHSFSAVHPVEEEVASSEDHERKTTNYNGVLSLSEAYLTFNSTDQGRYFEVVMPLYTVRRVEKLADKPDAFPIKIVNWHQSESVYYLNVNSKEYDEFSATLTSNLRNQIKHMRMMKQFLTTCASEAVIADKTYEEMNTIPGGLGLQFEFPGDSKKLKEKSKMKLWKKYFNEYGRNLTISKTPRFAKLIRVGLPNRLRGEIWEVCSGAIFERFMNQGLYDRILEENKNRNSLSLEEIEKDLNRSLPEYKAYQQPEGINSLRRVLSAYSWKDPELGYCQAMNIVTSAILIYMSEEQAFFTLSILCDDLLPGYYSTSMYGALLDQIIFEHLLEKTMPKLHAHFKETDIQLSVACLPWFLSLYINSMPLLFAFRVLDCFFMEGPKVLFQIGLAILKINGDELLQATDDGAFMNILKDYFNHLDKPLYPNSENPKAKNLTKFNELLLVAYREFSSVTDELVRELRQTHQLKVVAGIESFTKRSAVRNIEDPAGLDKTELGIIYDKFYNVLYYKQQKPTERNDSKMDLKSFQVFIGSLATWAKIESEDYQLDRQRQLKVAQNFLHQLFNDVIIGVGSIHKGDLNTQIKLFFDLHDMDKDEYLNKDEVVQLSETLLWIFRNTQDEDHLNAVSTFLHNAFEYSETRGDDQYLSLASLRMIVLADETLENFFDHEFAYSFKLSEKETEQQRSLGREIFDNLLATGAKLASSTGVSRPQLKSKLTDVSLTSSEMQATIDSIENTKLGDNKKDLVNKTSSDKEEHQDASEKQGDEDATAEKHVIGDSDMSDDDDDDEEEEEDLSPDVLEEVDRLLKEYDDDEDED</sequence>
<feature type="compositionally biased region" description="Basic and acidic residues" evidence="2">
    <location>
        <begin position="768"/>
        <end position="803"/>
    </location>
</feature>
<gene>
    <name evidence="4" type="ORF">FB192DRAFT_1292311</name>
</gene>
<dbReference type="GO" id="GO:0031267">
    <property type="term" value="F:small GTPase binding"/>
    <property type="evidence" value="ECO:0007669"/>
    <property type="project" value="TreeGrafter"/>
</dbReference>
<dbReference type="InterPro" id="IPR050302">
    <property type="entry name" value="Rab_GAP_TBC_domain"/>
</dbReference>
<evidence type="ECO:0000256" key="1">
    <source>
        <dbReference type="ARBA" id="ARBA00022468"/>
    </source>
</evidence>
<keyword evidence="1" id="KW-0343">GTPase activation</keyword>
<comment type="caution">
    <text evidence="4">The sequence shown here is derived from an EMBL/GenBank/DDBJ whole genome shotgun (WGS) entry which is preliminary data.</text>
</comment>
<dbReference type="PANTHER" id="PTHR47219:SF20">
    <property type="entry name" value="TBC1 DOMAIN FAMILY MEMBER 2B"/>
    <property type="match status" value="1"/>
</dbReference>